<keyword evidence="1" id="KW-1133">Transmembrane helix</keyword>
<dbReference type="Proteomes" id="UP000245962">
    <property type="component" value="Unassembled WGS sequence"/>
</dbReference>
<keyword evidence="3" id="KW-1185">Reference proteome</keyword>
<sequence length="147" mass="17243">MDSKKIIECERTKIERWSRFQLPNHWKKIGIVLCLALFITGIVLKFTDFEVGWLKGVLRRGILVGLLIISISKDKNEDEMIVSLRSKAYTLAFIFGVAFTCVQPLLEYLIHSFIFEPSPNNTFSYFEVLSFMLMMHIVFFEILKRNR</sequence>
<proteinExistence type="predicted"/>
<dbReference type="EMBL" id="QEHR01000004">
    <property type="protein sequence ID" value="PVW15160.1"/>
    <property type="molecule type" value="Genomic_DNA"/>
</dbReference>
<keyword evidence="1" id="KW-0812">Transmembrane</keyword>
<name>A0A2U0I2D9_9FLAO</name>
<evidence type="ECO:0000313" key="2">
    <source>
        <dbReference type="EMBL" id="PVW15160.1"/>
    </source>
</evidence>
<dbReference type="RefSeq" id="WP_116694054.1">
    <property type="nucleotide sequence ID" value="NZ_QEHR01000004.1"/>
</dbReference>
<gene>
    <name evidence="2" type="ORF">DDV96_07055</name>
</gene>
<protein>
    <submittedName>
        <fullName evidence="2">Uncharacterized protein</fullName>
    </submittedName>
</protein>
<feature type="transmembrane region" description="Helical" evidence="1">
    <location>
        <begin position="122"/>
        <end position="143"/>
    </location>
</feature>
<dbReference type="AlphaFoldDB" id="A0A2U0I2D9"/>
<dbReference type="OrthoDB" id="1445931at2"/>
<feature type="transmembrane region" description="Helical" evidence="1">
    <location>
        <begin position="29"/>
        <end position="47"/>
    </location>
</feature>
<reference evidence="2 3" key="1">
    <citation type="submission" date="2018-04" db="EMBL/GenBank/DDBJ databases">
        <title>Marixanthomonas spongiae HN-E44 sp. nov., isolated from a marine sponge.</title>
        <authorList>
            <person name="Luo L."/>
            <person name="Zhuang L."/>
        </authorList>
    </citation>
    <scope>NUCLEOTIDE SEQUENCE [LARGE SCALE GENOMIC DNA]</scope>
    <source>
        <strain evidence="2 3">HN-E44</strain>
    </source>
</reference>
<evidence type="ECO:0000256" key="1">
    <source>
        <dbReference type="SAM" id="Phobius"/>
    </source>
</evidence>
<organism evidence="2 3">
    <name type="scientific">Marixanthomonas spongiae</name>
    <dbReference type="NCBI Taxonomy" id="2174845"/>
    <lineage>
        <taxon>Bacteria</taxon>
        <taxon>Pseudomonadati</taxon>
        <taxon>Bacteroidota</taxon>
        <taxon>Flavobacteriia</taxon>
        <taxon>Flavobacteriales</taxon>
        <taxon>Flavobacteriaceae</taxon>
        <taxon>Marixanthomonas</taxon>
    </lineage>
</organism>
<feature type="transmembrane region" description="Helical" evidence="1">
    <location>
        <begin position="53"/>
        <end position="71"/>
    </location>
</feature>
<keyword evidence="1" id="KW-0472">Membrane</keyword>
<comment type="caution">
    <text evidence="2">The sequence shown here is derived from an EMBL/GenBank/DDBJ whole genome shotgun (WGS) entry which is preliminary data.</text>
</comment>
<accession>A0A2U0I2D9</accession>
<evidence type="ECO:0000313" key="3">
    <source>
        <dbReference type="Proteomes" id="UP000245962"/>
    </source>
</evidence>
<feature type="transmembrane region" description="Helical" evidence="1">
    <location>
        <begin position="91"/>
        <end position="110"/>
    </location>
</feature>